<evidence type="ECO:0000259" key="1">
    <source>
        <dbReference type="Pfam" id="PF03732"/>
    </source>
</evidence>
<dbReference type="Proteomes" id="UP000054007">
    <property type="component" value="Unassembled WGS sequence"/>
</dbReference>
<accession>A0A0D7ASC6</accession>
<reference evidence="2 3" key="1">
    <citation type="journal article" date="2015" name="Fungal Genet. Biol.">
        <title>Evolution of novel wood decay mechanisms in Agaricales revealed by the genome sequences of Fistulina hepatica and Cylindrobasidium torrendii.</title>
        <authorList>
            <person name="Floudas D."/>
            <person name="Held B.W."/>
            <person name="Riley R."/>
            <person name="Nagy L.G."/>
            <person name="Koehler G."/>
            <person name="Ransdell A.S."/>
            <person name="Younus H."/>
            <person name="Chow J."/>
            <person name="Chiniquy J."/>
            <person name="Lipzen A."/>
            <person name="Tritt A."/>
            <person name="Sun H."/>
            <person name="Haridas S."/>
            <person name="LaButti K."/>
            <person name="Ohm R.A."/>
            <person name="Kues U."/>
            <person name="Blanchette R.A."/>
            <person name="Grigoriev I.V."/>
            <person name="Minto R.E."/>
            <person name="Hibbett D.S."/>
        </authorList>
    </citation>
    <scope>NUCLEOTIDE SEQUENCE [LARGE SCALE GENOMIC DNA]</scope>
    <source>
        <strain evidence="2 3">FP15055 ss-10</strain>
    </source>
</reference>
<dbReference type="Pfam" id="PF03732">
    <property type="entry name" value="Retrotrans_gag"/>
    <property type="match status" value="1"/>
</dbReference>
<sequence>MDTFVQSLATPHTSADSKIVPRPERFSSGAAATRAFITQFKARVSSCGFPLNDANKARVEGQWMIFFLALMTGEAAQWAAPHLTKLTAHFADPTNITAPFTSFDACKKAFFAQFLVADDAQQAVRELSTLTQGKLPVPVYTTRFADIASCTALFDADLMVRLRAGLSAEAKHWVALSSLITEPTTLTELICVADKADFTMRSANPSAHSSQSADPYAMDIDATRTGSSGRSRDDFVRAMRGCCYGCGSNAHNKRNGNHGLLVCSHCKRTGHKAEVCQDKFLGVPAFQGQRRKPAQCVAAAAADVPFSLFP</sequence>
<gene>
    <name evidence="2" type="ORF">CYLTODRAFT_363558</name>
</gene>
<evidence type="ECO:0000313" key="3">
    <source>
        <dbReference type="Proteomes" id="UP000054007"/>
    </source>
</evidence>
<protein>
    <recommendedName>
        <fullName evidence="1">Retrotransposon gag domain-containing protein</fullName>
    </recommendedName>
</protein>
<evidence type="ECO:0000313" key="2">
    <source>
        <dbReference type="EMBL" id="KIY60925.1"/>
    </source>
</evidence>
<feature type="domain" description="Retrotransposon gag" evidence="1">
    <location>
        <begin position="67"/>
        <end position="167"/>
    </location>
</feature>
<keyword evidence="3" id="KW-1185">Reference proteome</keyword>
<dbReference type="OrthoDB" id="3056489at2759"/>
<organism evidence="2 3">
    <name type="scientific">Cylindrobasidium torrendii FP15055 ss-10</name>
    <dbReference type="NCBI Taxonomy" id="1314674"/>
    <lineage>
        <taxon>Eukaryota</taxon>
        <taxon>Fungi</taxon>
        <taxon>Dikarya</taxon>
        <taxon>Basidiomycota</taxon>
        <taxon>Agaricomycotina</taxon>
        <taxon>Agaricomycetes</taxon>
        <taxon>Agaricomycetidae</taxon>
        <taxon>Agaricales</taxon>
        <taxon>Marasmiineae</taxon>
        <taxon>Physalacriaceae</taxon>
        <taxon>Cylindrobasidium</taxon>
    </lineage>
</organism>
<proteinExistence type="predicted"/>
<dbReference type="STRING" id="1314674.A0A0D7ASC6"/>
<dbReference type="InterPro" id="IPR005162">
    <property type="entry name" value="Retrotrans_gag_dom"/>
</dbReference>
<dbReference type="AlphaFoldDB" id="A0A0D7ASC6"/>
<dbReference type="EMBL" id="KN881151">
    <property type="protein sequence ID" value="KIY60925.1"/>
    <property type="molecule type" value="Genomic_DNA"/>
</dbReference>
<name>A0A0D7ASC6_9AGAR</name>